<gene>
    <name evidence="2" type="primary">Utrn_1</name>
    <name evidence="2" type="ORF">PHEMEL_R11542</name>
</gene>
<reference evidence="2 3" key="1">
    <citation type="submission" date="2019-09" db="EMBL/GenBank/DDBJ databases">
        <title>Bird 10,000 Genomes (B10K) Project - Family phase.</title>
        <authorList>
            <person name="Zhang G."/>
        </authorList>
    </citation>
    <scope>NUCLEOTIDE SEQUENCE [LARGE SCALE GENOMIC DNA]</scope>
    <source>
        <strain evidence="2">OUT-0018</strain>
        <tissue evidence="2">Muscle</tissue>
    </source>
</reference>
<evidence type="ECO:0000313" key="3">
    <source>
        <dbReference type="Proteomes" id="UP000578259"/>
    </source>
</evidence>
<feature type="non-terminal residue" evidence="2">
    <location>
        <position position="1"/>
    </location>
</feature>
<dbReference type="Gene3D" id="1.20.58.60">
    <property type="match status" value="1"/>
</dbReference>
<dbReference type="SMART" id="SM00150">
    <property type="entry name" value="SPEC"/>
    <property type="match status" value="2"/>
</dbReference>
<keyword evidence="3" id="KW-1185">Reference proteome</keyword>
<sequence length="270" mass="31345">EKAVNLKKDLAEMQEWMTQAEEEYLEKDFEYKSPEELENAVEEMKRAKEDVLQKEVRVKILKDNIKMLATKVPSSGQDLATELNVVLENYQLLCNRIRGKCHTLEARMIALCLEIFNSFIDEVWSCWIELLQYLDLETAWLNNLEERVQMTGNLPDKLDAVNDALESLESVLRHPADNRTQIRELGQTLIDGGILDDIISEKLEAFNARYEELSHLAVSRQIALEQQLQTMRETDHMLQVLQESLGDLDRQLTSYLTDRIDAFQMPQEAQ</sequence>
<feature type="coiled-coil region" evidence="1">
    <location>
        <begin position="3"/>
        <end position="64"/>
    </location>
</feature>
<dbReference type="EMBL" id="VZSJ01000735">
    <property type="protein sequence ID" value="NWY26108.1"/>
    <property type="molecule type" value="Genomic_DNA"/>
</dbReference>
<comment type="caution">
    <text evidence="2">The sequence shown here is derived from an EMBL/GenBank/DDBJ whole genome shotgun (WGS) entry which is preliminary data.</text>
</comment>
<name>A0A7K7D0X1_PHEME</name>
<dbReference type="SUPFAM" id="SSF46966">
    <property type="entry name" value="Spectrin repeat"/>
    <property type="match status" value="2"/>
</dbReference>
<keyword evidence="1" id="KW-0175">Coiled coil</keyword>
<dbReference type="Proteomes" id="UP000578259">
    <property type="component" value="Unassembled WGS sequence"/>
</dbReference>
<evidence type="ECO:0000256" key="1">
    <source>
        <dbReference type="SAM" id="Coils"/>
    </source>
</evidence>
<evidence type="ECO:0000313" key="2">
    <source>
        <dbReference type="EMBL" id="NWY26108.1"/>
    </source>
</evidence>
<protein>
    <submittedName>
        <fullName evidence="2">UTRO protein</fullName>
    </submittedName>
</protein>
<dbReference type="Pfam" id="PF00435">
    <property type="entry name" value="Spectrin"/>
    <property type="match status" value="2"/>
</dbReference>
<feature type="non-terminal residue" evidence="2">
    <location>
        <position position="270"/>
    </location>
</feature>
<proteinExistence type="predicted"/>
<dbReference type="InterPro" id="IPR002017">
    <property type="entry name" value="Spectrin_repeat"/>
</dbReference>
<accession>A0A7K7D0X1</accession>
<dbReference type="AlphaFoldDB" id="A0A7K7D0X1"/>
<dbReference type="InterPro" id="IPR018159">
    <property type="entry name" value="Spectrin/alpha-actinin"/>
</dbReference>
<organism evidence="2 3">
    <name type="scientific">Pheucticus melanocephalus</name>
    <name type="common">Black-headed grosbeak</name>
    <name type="synonym">Guiraca melanocephala</name>
    <dbReference type="NCBI Taxonomy" id="371919"/>
    <lineage>
        <taxon>Eukaryota</taxon>
        <taxon>Metazoa</taxon>
        <taxon>Chordata</taxon>
        <taxon>Craniata</taxon>
        <taxon>Vertebrata</taxon>
        <taxon>Euteleostomi</taxon>
        <taxon>Archelosauria</taxon>
        <taxon>Archosauria</taxon>
        <taxon>Dinosauria</taxon>
        <taxon>Saurischia</taxon>
        <taxon>Theropoda</taxon>
        <taxon>Coelurosauria</taxon>
        <taxon>Aves</taxon>
        <taxon>Neognathae</taxon>
        <taxon>Neoaves</taxon>
        <taxon>Telluraves</taxon>
        <taxon>Australaves</taxon>
        <taxon>Passeriformes</taxon>
        <taxon>Cardinalidae</taxon>
        <taxon>Pheucticus</taxon>
    </lineage>
</organism>